<evidence type="ECO:0000313" key="1">
    <source>
        <dbReference type="Proteomes" id="UP000046395"/>
    </source>
</evidence>
<organism evidence="1 2">
    <name type="scientific">Trichuris muris</name>
    <name type="common">Mouse whipworm</name>
    <dbReference type="NCBI Taxonomy" id="70415"/>
    <lineage>
        <taxon>Eukaryota</taxon>
        <taxon>Metazoa</taxon>
        <taxon>Ecdysozoa</taxon>
        <taxon>Nematoda</taxon>
        <taxon>Enoplea</taxon>
        <taxon>Dorylaimia</taxon>
        <taxon>Trichinellida</taxon>
        <taxon>Trichuridae</taxon>
        <taxon>Trichuris</taxon>
    </lineage>
</organism>
<reference evidence="2" key="1">
    <citation type="submission" date="2019-12" db="UniProtKB">
        <authorList>
            <consortium name="WormBaseParasite"/>
        </authorList>
    </citation>
    <scope>IDENTIFICATION</scope>
</reference>
<proteinExistence type="predicted"/>
<keyword evidence="1" id="KW-1185">Reference proteome</keyword>
<protein>
    <submittedName>
        <fullName evidence="2">Uncharacterized protein</fullName>
    </submittedName>
</protein>
<sequence>MQAYGEIAGAQYKVRLHNIDSVMDCGISVYSPTIGRRNAMLCERSAGYNMTSFLRQWRHLPYSDWLKSDRSATYRDGGGIFKKVPHDVMQKTQSPSLGRGQQLVRSACR</sequence>
<dbReference type="WBParaSite" id="TMUE_0000001619.1">
    <property type="protein sequence ID" value="TMUE_0000001619.1"/>
    <property type="gene ID" value="WBGene00297507"/>
</dbReference>
<accession>A0A5S6Q384</accession>
<evidence type="ECO:0000313" key="2">
    <source>
        <dbReference type="WBParaSite" id="TMUE_0000001619.1"/>
    </source>
</evidence>
<dbReference type="AlphaFoldDB" id="A0A5S6Q384"/>
<name>A0A5S6Q384_TRIMR</name>
<dbReference type="Proteomes" id="UP000046395">
    <property type="component" value="Unassembled WGS sequence"/>
</dbReference>